<dbReference type="EMBL" id="CP020772">
    <property type="protein sequence ID" value="ARI76014.1"/>
    <property type="molecule type" value="Genomic_DNA"/>
</dbReference>
<dbReference type="RefSeq" id="WP_085028115.1">
    <property type="nucleotide sequence ID" value="NZ_CP020772.1"/>
</dbReference>
<dbReference type="PROSITE" id="PS51186">
    <property type="entry name" value="GNAT"/>
    <property type="match status" value="1"/>
</dbReference>
<sequence length="159" mass="18378">MHYLTLEEIRKDYDIPHLFKQHWGSVEMVTSKGIYHIDHLKGYAAVEEGEIKGFLTYTVESDHVEIISLDSFEEKKGIGTELLRILENHTKMLRLASTQLITTNDNIHSLLFYQKRGYRITDIVRDGVIKARQRKPNIPMIAENGIPICDELVLTKVLD</sequence>
<dbReference type="SUPFAM" id="SSF55729">
    <property type="entry name" value="Acyl-CoA N-acyltransferases (Nat)"/>
    <property type="match status" value="1"/>
</dbReference>
<dbReference type="KEGG" id="hmn:HM131_03830"/>
<dbReference type="STRING" id="402384.HM131_03830"/>
<dbReference type="OrthoDB" id="9787920at2"/>
<evidence type="ECO:0000313" key="3">
    <source>
        <dbReference type="Proteomes" id="UP000192527"/>
    </source>
</evidence>
<protein>
    <recommendedName>
        <fullName evidence="1">N-acetyltransferase domain-containing protein</fullName>
    </recommendedName>
</protein>
<dbReference type="AlphaFoldDB" id="A0A1W5ZRU4"/>
<proteinExistence type="predicted"/>
<dbReference type="Proteomes" id="UP000192527">
    <property type="component" value="Chromosome"/>
</dbReference>
<evidence type="ECO:0000259" key="1">
    <source>
        <dbReference type="PROSITE" id="PS51186"/>
    </source>
</evidence>
<gene>
    <name evidence="2" type="ORF">HM131_03830</name>
</gene>
<organism evidence="2 3">
    <name type="scientific">Halobacillus mangrovi</name>
    <dbReference type="NCBI Taxonomy" id="402384"/>
    <lineage>
        <taxon>Bacteria</taxon>
        <taxon>Bacillati</taxon>
        <taxon>Bacillota</taxon>
        <taxon>Bacilli</taxon>
        <taxon>Bacillales</taxon>
        <taxon>Bacillaceae</taxon>
        <taxon>Halobacillus</taxon>
    </lineage>
</organism>
<feature type="domain" description="N-acetyltransferase" evidence="1">
    <location>
        <begin position="1"/>
        <end position="145"/>
    </location>
</feature>
<dbReference type="GO" id="GO:0016747">
    <property type="term" value="F:acyltransferase activity, transferring groups other than amino-acyl groups"/>
    <property type="evidence" value="ECO:0007669"/>
    <property type="project" value="InterPro"/>
</dbReference>
<accession>A0A1W5ZRU4</accession>
<dbReference type="Pfam" id="PF00583">
    <property type="entry name" value="Acetyltransf_1"/>
    <property type="match status" value="1"/>
</dbReference>
<dbReference type="InterPro" id="IPR016181">
    <property type="entry name" value="Acyl_CoA_acyltransferase"/>
</dbReference>
<keyword evidence="3" id="KW-1185">Reference proteome</keyword>
<dbReference type="InterPro" id="IPR000182">
    <property type="entry name" value="GNAT_dom"/>
</dbReference>
<dbReference type="Gene3D" id="3.40.630.30">
    <property type="match status" value="1"/>
</dbReference>
<reference evidence="2 3" key="1">
    <citation type="submission" date="2017-04" db="EMBL/GenBank/DDBJ databases">
        <title>The whole genome sequencing and assembly of Halobacillus mangrovi strain.</title>
        <authorList>
            <person name="Lee S.-J."/>
            <person name="Park M.-K."/>
            <person name="Kim J.-Y."/>
            <person name="Lee Y.-J."/>
            <person name="Yi H."/>
            <person name="Bahn Y.-S."/>
            <person name="Kim J.F."/>
            <person name="Lee D.-W."/>
        </authorList>
    </citation>
    <scope>NUCLEOTIDE SEQUENCE [LARGE SCALE GENOMIC DNA]</scope>
    <source>
        <strain evidence="2 3">KTB 131</strain>
    </source>
</reference>
<name>A0A1W5ZRU4_9BACI</name>
<evidence type="ECO:0000313" key="2">
    <source>
        <dbReference type="EMBL" id="ARI76014.1"/>
    </source>
</evidence>